<dbReference type="PANTHER" id="PTHR33308">
    <property type="entry name" value="PEPTIDOGLYCAN HYDROLASE FLGJ"/>
    <property type="match status" value="1"/>
</dbReference>
<evidence type="ECO:0000256" key="11">
    <source>
        <dbReference type="ARBA" id="ARBA00030835"/>
    </source>
</evidence>
<comment type="similarity">
    <text evidence="4">In the C-terminal section; belongs to the glycosyl hydrolase 73 family.</text>
</comment>
<keyword evidence="6" id="KW-0574">Periplasm</keyword>
<dbReference type="Proteomes" id="UP000065641">
    <property type="component" value="Chromosome"/>
</dbReference>
<evidence type="ECO:0000256" key="1">
    <source>
        <dbReference type="ARBA" id="ARBA00002954"/>
    </source>
</evidence>
<sequence length="319" mass="34782">MSATLSDASVFTELNGLNSIRQLGKENTSQAMRKVAEQFEGIFLSMMLKGMRAGEDSLFSDNYLNSNEMKFHRENMDNQLALHMASSGGIGLADALHRQLMARYPEEAARAAGSATEPAEMNGAINPQRRFSGRPAAMSVPAPHGQAAATAQHFETQQDFVNALLPLAENAAARLGVQPRELIAQAALETGWGQKMAIGDNGEPSFNLFGIKAGASWQGRSVSVSTLEFRDGVMQRERADFRAYNSFAESFEDYVTLLSSQPRYQLVLADSADSHAGNSSLGHRLQQAGYATDPEYGNKIESVMNSPVLRDGWQEVNLR</sequence>
<dbReference type="STRING" id="1249552.PS2015_2009"/>
<evidence type="ECO:0000256" key="6">
    <source>
        <dbReference type="ARBA" id="ARBA00022764"/>
    </source>
</evidence>
<dbReference type="SMART" id="SM00047">
    <property type="entry name" value="LYZ2"/>
    <property type="match status" value="1"/>
</dbReference>
<keyword evidence="10" id="KW-0961">Cell wall biogenesis/degradation</keyword>
<feature type="region of interest" description="Disordered" evidence="12">
    <location>
        <begin position="111"/>
        <end position="141"/>
    </location>
</feature>
<dbReference type="Gene3D" id="2.10.70.40">
    <property type="entry name" value="peptidoglycan hydrolase"/>
    <property type="match status" value="1"/>
</dbReference>
<accession>A0A0S2KEC6</accession>
<dbReference type="PRINTS" id="PR01002">
    <property type="entry name" value="FLGFLGJ"/>
</dbReference>
<evidence type="ECO:0000256" key="8">
    <source>
        <dbReference type="ARBA" id="ARBA00022801"/>
    </source>
</evidence>
<dbReference type="KEGG" id="pspi:PS2015_2009"/>
<dbReference type="AlphaFoldDB" id="A0A0S2KEC6"/>
<gene>
    <name evidence="14" type="ORF">PS2015_2009</name>
</gene>
<keyword evidence="9" id="KW-0326">Glycosidase</keyword>
<evidence type="ECO:0000313" key="15">
    <source>
        <dbReference type="Proteomes" id="UP000065641"/>
    </source>
</evidence>
<dbReference type="InterPro" id="IPR019301">
    <property type="entry name" value="Flagellar_prot_FlgJ_N"/>
</dbReference>
<dbReference type="NCBIfam" id="TIGR02541">
    <property type="entry name" value="flagell_FlgJ"/>
    <property type="match status" value="1"/>
</dbReference>
<reference evidence="14 15" key="1">
    <citation type="submission" date="2015-11" db="EMBL/GenBank/DDBJ databases">
        <authorList>
            <person name="Zhang Y."/>
            <person name="Guo Z."/>
        </authorList>
    </citation>
    <scope>NUCLEOTIDE SEQUENCE [LARGE SCALE GENOMIC DNA]</scope>
    <source>
        <strain evidence="14 15">KCTC 32221</strain>
    </source>
</reference>
<name>A0A0S2KEC6_9GAMM</name>
<dbReference type="Gene3D" id="1.10.530.10">
    <property type="match status" value="1"/>
</dbReference>
<dbReference type="InterPro" id="IPR051056">
    <property type="entry name" value="Glycosyl_Hydrolase_73"/>
</dbReference>
<dbReference type="Pfam" id="PF10135">
    <property type="entry name" value="Rod-binding"/>
    <property type="match status" value="1"/>
</dbReference>
<dbReference type="InterPro" id="IPR002901">
    <property type="entry name" value="MGlyc_endo_b_GlcNAc-like_dom"/>
</dbReference>
<proteinExistence type="inferred from homology"/>
<dbReference type="PATRIC" id="fig|1249552.3.peg.2015"/>
<dbReference type="GO" id="GO:0071555">
    <property type="term" value="P:cell wall organization"/>
    <property type="evidence" value="ECO:0007669"/>
    <property type="project" value="UniProtKB-KW"/>
</dbReference>
<dbReference type="GO" id="GO:0004040">
    <property type="term" value="F:amidase activity"/>
    <property type="evidence" value="ECO:0007669"/>
    <property type="project" value="InterPro"/>
</dbReference>
<evidence type="ECO:0000256" key="9">
    <source>
        <dbReference type="ARBA" id="ARBA00023295"/>
    </source>
</evidence>
<organism evidence="14 15">
    <name type="scientific">Pseudohongiella spirulinae</name>
    <dbReference type="NCBI Taxonomy" id="1249552"/>
    <lineage>
        <taxon>Bacteria</taxon>
        <taxon>Pseudomonadati</taxon>
        <taxon>Pseudomonadota</taxon>
        <taxon>Gammaproteobacteria</taxon>
        <taxon>Pseudomonadales</taxon>
        <taxon>Pseudohongiellaceae</taxon>
        <taxon>Pseudohongiella</taxon>
    </lineage>
</organism>
<evidence type="ECO:0000259" key="13">
    <source>
        <dbReference type="SMART" id="SM00047"/>
    </source>
</evidence>
<dbReference type="GO" id="GO:0044780">
    <property type="term" value="P:bacterial-type flagellum assembly"/>
    <property type="evidence" value="ECO:0007669"/>
    <property type="project" value="InterPro"/>
</dbReference>
<comment type="similarity">
    <text evidence="3">In the N-terminal section; belongs to the FlgJ family.</text>
</comment>
<dbReference type="InterPro" id="IPR013377">
    <property type="entry name" value="FlgJ"/>
</dbReference>
<keyword evidence="15" id="KW-1185">Reference proteome</keyword>
<evidence type="ECO:0000256" key="7">
    <source>
        <dbReference type="ARBA" id="ARBA00022795"/>
    </source>
</evidence>
<dbReference type="OrthoDB" id="289937at2"/>
<keyword evidence="8" id="KW-0378">Hydrolase</keyword>
<protein>
    <recommendedName>
        <fullName evidence="5">Peptidoglycan hydrolase FlgJ</fullName>
    </recommendedName>
    <alternativeName>
        <fullName evidence="11">Muramidase FlgJ</fullName>
    </alternativeName>
</protein>
<dbReference type="PANTHER" id="PTHR33308:SF9">
    <property type="entry name" value="PEPTIDOGLYCAN HYDROLASE FLGJ"/>
    <property type="match status" value="1"/>
</dbReference>
<dbReference type="GO" id="GO:0016798">
    <property type="term" value="F:hydrolase activity, acting on glycosyl bonds"/>
    <property type="evidence" value="ECO:0007669"/>
    <property type="project" value="UniProtKB-KW"/>
</dbReference>
<dbReference type="Pfam" id="PF01832">
    <property type="entry name" value="Glucosaminidase"/>
    <property type="match status" value="1"/>
</dbReference>
<dbReference type="RefSeq" id="WP_058022120.1">
    <property type="nucleotide sequence ID" value="NZ_CP013189.1"/>
</dbReference>
<comment type="function">
    <text evidence="1">Flagellum-specific muramidase which hydrolyzes the peptidoglycan layer to assemble the rod structure in the periplasmic space.</text>
</comment>
<dbReference type="EMBL" id="CP013189">
    <property type="protein sequence ID" value="ALO46650.1"/>
    <property type="molecule type" value="Genomic_DNA"/>
</dbReference>
<evidence type="ECO:0000256" key="12">
    <source>
        <dbReference type="SAM" id="MobiDB-lite"/>
    </source>
</evidence>
<dbReference type="GO" id="GO:0042597">
    <property type="term" value="C:periplasmic space"/>
    <property type="evidence" value="ECO:0007669"/>
    <property type="project" value="UniProtKB-SubCell"/>
</dbReference>
<keyword evidence="7" id="KW-1005">Bacterial flagellum biogenesis</keyword>
<evidence type="ECO:0000256" key="4">
    <source>
        <dbReference type="ARBA" id="ARBA00007974"/>
    </source>
</evidence>
<evidence type="ECO:0000313" key="14">
    <source>
        <dbReference type="EMBL" id="ALO46650.1"/>
    </source>
</evidence>
<evidence type="ECO:0000256" key="3">
    <source>
        <dbReference type="ARBA" id="ARBA00006880"/>
    </source>
</evidence>
<dbReference type="GO" id="GO:0071973">
    <property type="term" value="P:bacterial-type flagellum-dependent cell motility"/>
    <property type="evidence" value="ECO:0007669"/>
    <property type="project" value="TreeGrafter"/>
</dbReference>
<evidence type="ECO:0000256" key="5">
    <source>
        <dbReference type="ARBA" id="ARBA00013433"/>
    </source>
</evidence>
<evidence type="ECO:0000256" key="10">
    <source>
        <dbReference type="ARBA" id="ARBA00023316"/>
    </source>
</evidence>
<feature type="domain" description="Mannosyl-glycoprotein endo-beta-N-acetylglucosamidase-like" evidence="13">
    <location>
        <begin position="145"/>
        <end position="314"/>
    </location>
</feature>
<evidence type="ECO:0000256" key="2">
    <source>
        <dbReference type="ARBA" id="ARBA00004418"/>
    </source>
</evidence>
<comment type="subcellular location">
    <subcellularLocation>
        <location evidence="2">Periplasm</location>
    </subcellularLocation>
</comment>